<proteinExistence type="predicted"/>
<reference evidence="1" key="1">
    <citation type="submission" date="2023-04" db="EMBL/GenBank/DDBJ databases">
        <title>A chromosome-level genome assembly of the parasitoid wasp Eretmocerus hayati.</title>
        <authorList>
            <person name="Zhong Y."/>
            <person name="Liu S."/>
            <person name="Liu Y."/>
        </authorList>
    </citation>
    <scope>NUCLEOTIDE SEQUENCE</scope>
    <source>
        <strain evidence="1">ZJU_SS_LIU_2023</strain>
    </source>
</reference>
<gene>
    <name evidence="1" type="ORF">QAD02_019368</name>
</gene>
<evidence type="ECO:0000313" key="1">
    <source>
        <dbReference type="EMBL" id="KAJ8683576.1"/>
    </source>
</evidence>
<sequence length="280" mass="32925">MNGQEQMNIDDESPEVINQRLWQYKLSLDAEKERLEQEKKNIMSMQAKEQALIWKMAFEELQNVRSDPANIPIPDDLQHRAVISRVSTIGNIKEFNPKDNWMLWIERLEQFFLANDISSVKKVPILLTLIGNESYGLLKNLCSPLKPCERSFQELVDIMKKHLHPTPSVITERYKFKECRQKESEGIREYLAQLKELSTFCNFGENLDNHLRDQFVWGIRSEAIKRKLLSEDNLTYTRAVEISTSMEAATKDVARMNDNNQRTEEEMNFIRRRQIGQRSD</sequence>
<accession>A0ACC2PL85</accession>
<keyword evidence="2" id="KW-1185">Reference proteome</keyword>
<protein>
    <submittedName>
        <fullName evidence="1">Uncharacterized protein</fullName>
    </submittedName>
</protein>
<organism evidence="1 2">
    <name type="scientific">Eretmocerus hayati</name>
    <dbReference type="NCBI Taxonomy" id="131215"/>
    <lineage>
        <taxon>Eukaryota</taxon>
        <taxon>Metazoa</taxon>
        <taxon>Ecdysozoa</taxon>
        <taxon>Arthropoda</taxon>
        <taxon>Hexapoda</taxon>
        <taxon>Insecta</taxon>
        <taxon>Pterygota</taxon>
        <taxon>Neoptera</taxon>
        <taxon>Endopterygota</taxon>
        <taxon>Hymenoptera</taxon>
        <taxon>Apocrita</taxon>
        <taxon>Proctotrupomorpha</taxon>
        <taxon>Chalcidoidea</taxon>
        <taxon>Aphelinidae</taxon>
        <taxon>Aphelininae</taxon>
        <taxon>Eretmocerus</taxon>
    </lineage>
</organism>
<dbReference type="Proteomes" id="UP001239111">
    <property type="component" value="Chromosome 1"/>
</dbReference>
<dbReference type="EMBL" id="CM056741">
    <property type="protein sequence ID" value="KAJ8683576.1"/>
    <property type="molecule type" value="Genomic_DNA"/>
</dbReference>
<comment type="caution">
    <text evidence="1">The sequence shown here is derived from an EMBL/GenBank/DDBJ whole genome shotgun (WGS) entry which is preliminary data.</text>
</comment>
<evidence type="ECO:0000313" key="2">
    <source>
        <dbReference type="Proteomes" id="UP001239111"/>
    </source>
</evidence>
<name>A0ACC2PL85_9HYME</name>